<evidence type="ECO:0000256" key="3">
    <source>
        <dbReference type="ARBA" id="ARBA00022695"/>
    </source>
</evidence>
<dbReference type="PANTHER" id="PTHR10133:SF62">
    <property type="entry name" value="DNA POLYMERASE THETA"/>
    <property type="match status" value="1"/>
</dbReference>
<dbReference type="GO" id="GO:0006261">
    <property type="term" value="P:DNA-templated DNA replication"/>
    <property type="evidence" value="ECO:0007669"/>
    <property type="project" value="InterPro"/>
</dbReference>
<dbReference type="GO" id="GO:0006302">
    <property type="term" value="P:double-strand break repair"/>
    <property type="evidence" value="ECO:0007669"/>
    <property type="project" value="TreeGrafter"/>
</dbReference>
<evidence type="ECO:0000259" key="6">
    <source>
        <dbReference type="SMART" id="SM00482"/>
    </source>
</evidence>
<evidence type="ECO:0000256" key="1">
    <source>
        <dbReference type="ARBA" id="ARBA00012417"/>
    </source>
</evidence>
<reference evidence="7" key="1">
    <citation type="journal article" date="2014" name="ISME J.">
        <title>Shotgun metagenomics indicates novel family A DNA polymerases predominate within marine virioplankton.</title>
        <authorList>
            <person name="Schmidt H.F."/>
            <person name="Sakowski E.G."/>
            <person name="Williamson S.J."/>
            <person name="Polson S.W."/>
            <person name="Wommack K."/>
        </authorList>
    </citation>
    <scope>NUCLEOTIDE SEQUENCE</scope>
</reference>
<dbReference type="EC" id="2.7.7.7" evidence="1"/>
<keyword evidence="4" id="KW-0239">DNA-directed DNA polymerase</keyword>
<feature type="unsure residue" description="D or N" evidence="7">
    <location>
        <position position="374"/>
    </location>
</feature>
<dbReference type="Pfam" id="PF00476">
    <property type="entry name" value="DNA_pol_A"/>
    <property type="match status" value="1"/>
</dbReference>
<dbReference type="Gene3D" id="1.20.1060.10">
    <property type="entry name" value="Taq DNA Polymerase, Chain T, domain 4"/>
    <property type="match status" value="1"/>
</dbReference>
<feature type="domain" description="DNA-directed DNA polymerase family A palm" evidence="6">
    <location>
        <begin position="186"/>
        <end position="394"/>
    </location>
</feature>
<dbReference type="PROSITE" id="PS00447">
    <property type="entry name" value="DNA_POLYMERASE_A"/>
    <property type="match status" value="1"/>
</dbReference>
<dbReference type="PRINTS" id="PR00868">
    <property type="entry name" value="DNAPOLI"/>
</dbReference>
<dbReference type="Gene3D" id="3.30.70.370">
    <property type="match status" value="1"/>
</dbReference>
<protein>
    <recommendedName>
        <fullName evidence="1">DNA-directed DNA polymerase</fullName>
        <ecNumber evidence="1">2.7.7.7</ecNumber>
    </recommendedName>
</protein>
<dbReference type="PANTHER" id="PTHR10133">
    <property type="entry name" value="DNA POLYMERASE I"/>
    <property type="match status" value="1"/>
</dbReference>
<dbReference type="InterPro" id="IPR043502">
    <property type="entry name" value="DNA/RNA_pol_sf"/>
</dbReference>
<name>U3RH22_9VIRU</name>
<dbReference type="EMBL" id="KF514441">
    <property type="protein sequence ID" value="AGX13734.1"/>
    <property type="molecule type" value="Genomic_DNA"/>
</dbReference>
<keyword evidence="3" id="KW-0548">Nucleotidyltransferase</keyword>
<keyword evidence="2" id="KW-0808">Transferase</keyword>
<dbReference type="InterPro" id="IPR019760">
    <property type="entry name" value="DNA-dir_DNA_pol_A_CS"/>
</dbReference>
<evidence type="ECO:0000256" key="5">
    <source>
        <dbReference type="ARBA" id="ARBA00049244"/>
    </source>
</evidence>
<evidence type="ECO:0000256" key="4">
    <source>
        <dbReference type="ARBA" id="ARBA00022932"/>
    </source>
</evidence>
<evidence type="ECO:0000313" key="7">
    <source>
        <dbReference type="EMBL" id="AGX13734.1"/>
    </source>
</evidence>
<dbReference type="SUPFAM" id="SSF56672">
    <property type="entry name" value="DNA/RNA polymerases"/>
    <property type="match status" value="1"/>
</dbReference>
<dbReference type="GO" id="GO:0003887">
    <property type="term" value="F:DNA-directed DNA polymerase activity"/>
    <property type="evidence" value="ECO:0007669"/>
    <property type="project" value="UniProtKB-KW"/>
</dbReference>
<dbReference type="InterPro" id="IPR001098">
    <property type="entry name" value="DNA-dir_DNA_pol_A_palm_dom"/>
</dbReference>
<organism evidence="7">
    <name type="scientific">uncultured virus</name>
    <dbReference type="NCBI Taxonomy" id="340016"/>
    <lineage>
        <taxon>Viruses</taxon>
        <taxon>environmental samples</taxon>
    </lineage>
</organism>
<accession>U3RH22</accession>
<dbReference type="SMART" id="SM00482">
    <property type="entry name" value="POLAc"/>
    <property type="match status" value="1"/>
</dbReference>
<sequence length="433" mass="48367">MLECIALPAMASLWRNGLPFDKDLLLQLQEDLGKEQVELGEQFIQELDEALPEEHKLPRDPDGSLNLRAKAEGHVRLGTKKLAGFNINSPAQLRQKFTVILGQVPISEKTQKPSVDRVTMQQYVAEHSVIRTYLQWKKVEKRRQMVETLISHLEPDGYIRASYMQAGADTFRMSCRNPNLQQVPRDPRFRICVQAPAGWKMVVADFAQMELRLAAAEAQDELMIGAFQDGLDLHTLTAMEIYDVPEEAVTKEQRQIAKSANFGLLYGSGAKGLRQYAAGMGIEMDLDEASEVRQKFHAAYAGINAWQRRAAHAADTTKGIGQVRVRVSNLRRFLPGDHNKLTTRCNTPIQAAGAAVLKRTLGMLWPLLLQSGEDEVRLSGVVHDEIILVAREGVAEKWAEILQTTMEKAESEWLGKVPALAEAHVGSSWLDAK</sequence>
<dbReference type="GO" id="GO:0003677">
    <property type="term" value="F:DNA binding"/>
    <property type="evidence" value="ECO:0007669"/>
    <property type="project" value="InterPro"/>
</dbReference>
<dbReference type="InterPro" id="IPR002298">
    <property type="entry name" value="DNA_polymerase_A"/>
</dbReference>
<comment type="catalytic activity">
    <reaction evidence="5">
        <text>DNA(n) + a 2'-deoxyribonucleoside 5'-triphosphate = DNA(n+1) + diphosphate</text>
        <dbReference type="Rhea" id="RHEA:22508"/>
        <dbReference type="Rhea" id="RHEA-COMP:17339"/>
        <dbReference type="Rhea" id="RHEA-COMP:17340"/>
        <dbReference type="ChEBI" id="CHEBI:33019"/>
        <dbReference type="ChEBI" id="CHEBI:61560"/>
        <dbReference type="ChEBI" id="CHEBI:173112"/>
        <dbReference type="EC" id="2.7.7.7"/>
    </reaction>
</comment>
<proteinExistence type="predicted"/>
<evidence type="ECO:0000256" key="2">
    <source>
        <dbReference type="ARBA" id="ARBA00022679"/>
    </source>
</evidence>
<dbReference type="Gene3D" id="1.10.150.20">
    <property type="entry name" value="5' to 3' exonuclease, C-terminal subdomain"/>
    <property type="match status" value="1"/>
</dbReference>